<evidence type="ECO:0000256" key="1">
    <source>
        <dbReference type="ARBA" id="ARBA00022801"/>
    </source>
</evidence>
<dbReference type="Pfam" id="PF00561">
    <property type="entry name" value="Abhydrolase_1"/>
    <property type="match status" value="1"/>
</dbReference>
<dbReference type="PRINTS" id="PR00412">
    <property type="entry name" value="EPOXHYDRLASE"/>
</dbReference>
<name>A0A0P4VYI0_SCYOL</name>
<keyword evidence="2" id="KW-1133">Transmembrane helix</keyword>
<feature type="transmembrane region" description="Helical" evidence="2">
    <location>
        <begin position="26"/>
        <end position="46"/>
    </location>
</feature>
<keyword evidence="1" id="KW-0378">Hydrolase</keyword>
<dbReference type="AlphaFoldDB" id="A0A0P4VYI0"/>
<evidence type="ECO:0000259" key="3">
    <source>
        <dbReference type="Pfam" id="PF00561"/>
    </source>
</evidence>
<dbReference type="GO" id="GO:0004301">
    <property type="term" value="F:epoxide hydrolase activity"/>
    <property type="evidence" value="ECO:0007669"/>
    <property type="project" value="TreeGrafter"/>
</dbReference>
<evidence type="ECO:0000256" key="2">
    <source>
        <dbReference type="SAM" id="Phobius"/>
    </source>
</evidence>
<dbReference type="InterPro" id="IPR051340">
    <property type="entry name" value="Haloalkane_dehalogenase"/>
</dbReference>
<dbReference type="NCBIfam" id="NF002043">
    <property type="entry name" value="PRK00870.1"/>
    <property type="match status" value="1"/>
</dbReference>
<dbReference type="SUPFAM" id="SSF53474">
    <property type="entry name" value="alpha/beta-Hydrolases"/>
    <property type="match status" value="1"/>
</dbReference>
<keyword evidence="2" id="KW-0472">Membrane</keyword>
<accession>A0A0P4VYI0</accession>
<dbReference type="EMBL" id="GDRN01103158">
    <property type="protein sequence ID" value="JAI58127.1"/>
    <property type="molecule type" value="Transcribed_RNA"/>
</dbReference>
<dbReference type="InterPro" id="IPR000639">
    <property type="entry name" value="Epox_hydrolase-like"/>
</dbReference>
<feature type="domain" description="AB hydrolase-1" evidence="3">
    <location>
        <begin position="114"/>
        <end position="355"/>
    </location>
</feature>
<dbReference type="InterPro" id="IPR029058">
    <property type="entry name" value="AB_hydrolase_fold"/>
</dbReference>
<organism evidence="4">
    <name type="scientific">Scylla olivacea</name>
    <name type="common">Orange mud crab</name>
    <name type="synonym">Cancer olivacea</name>
    <dbReference type="NCBI Taxonomy" id="85551"/>
    <lineage>
        <taxon>Eukaryota</taxon>
        <taxon>Metazoa</taxon>
        <taxon>Ecdysozoa</taxon>
        <taxon>Arthropoda</taxon>
        <taxon>Crustacea</taxon>
        <taxon>Multicrustacea</taxon>
        <taxon>Malacostraca</taxon>
        <taxon>Eumalacostraca</taxon>
        <taxon>Eucarida</taxon>
        <taxon>Decapoda</taxon>
        <taxon>Pleocyemata</taxon>
        <taxon>Brachyura</taxon>
        <taxon>Eubrachyura</taxon>
        <taxon>Portunoidea</taxon>
        <taxon>Portunidae</taxon>
        <taxon>Portuninae</taxon>
        <taxon>Scylla</taxon>
    </lineage>
</organism>
<protein>
    <recommendedName>
        <fullName evidence="3">AB hydrolase-1 domain-containing protein</fullName>
    </recommendedName>
</protein>
<dbReference type="PANTHER" id="PTHR42977:SF3">
    <property type="entry name" value="AB HYDROLASE-1 DOMAIN-CONTAINING PROTEIN"/>
    <property type="match status" value="1"/>
</dbReference>
<dbReference type="Gene3D" id="3.40.50.1820">
    <property type="entry name" value="alpha/beta hydrolase"/>
    <property type="match status" value="1"/>
</dbReference>
<keyword evidence="2" id="KW-0812">Transmembrane</keyword>
<evidence type="ECO:0000313" key="4">
    <source>
        <dbReference type="EMBL" id="JAI58127.1"/>
    </source>
</evidence>
<reference evidence="4" key="1">
    <citation type="submission" date="2015-09" db="EMBL/GenBank/DDBJ databases">
        <title>Scylla olivacea transcriptome.</title>
        <authorList>
            <person name="Ikhwanuddin M."/>
        </authorList>
    </citation>
    <scope>NUCLEOTIDE SEQUENCE</scope>
</reference>
<sequence length="371" mass="41684">MQTHKRELAVGLQLQEWSIMGQVKRYFKRFVVFPAIIITLQCLYLLRKAVEVVISVLHPVRHPTVVRTPEECFQGLEAVGYNFRPNYVELPVGGGKMLPRVHYIDEGPRDATETILCLHGEPSWSFLYRHMVPGLVRAGYRVVVPDFIGFGKSDKFTSPESYSHELHCMTLRLLLDHLRLRDITLVCQDWGGLTGLPVVKDCSHLFSRLVIMNTGLPVGASRVGKLIQAIPFLLWRTFSQLVGTSLPVGRVFNMALVNPQPDVVKGYEAPFPSALYKAGAAQWPLLVPLTANTPVAADMHATRDFLAKEWKRPALVMFSDGDPITRGQEKVFLHLMPHACTKTVRGAKHFLQEDKGEELTAHIVSFIGDKL</sequence>
<dbReference type="PANTHER" id="PTHR42977">
    <property type="entry name" value="HYDROLASE-RELATED"/>
    <property type="match status" value="1"/>
</dbReference>
<proteinExistence type="predicted"/>
<dbReference type="InterPro" id="IPR000073">
    <property type="entry name" value="AB_hydrolase_1"/>
</dbReference>